<dbReference type="KEGG" id="meme:HYG87_05580"/>
<dbReference type="EMBL" id="CP058560">
    <property type="protein sequence ID" value="QUH23269.1"/>
    <property type="molecule type" value="Genomic_DNA"/>
</dbReference>
<proteinExistence type="predicted"/>
<name>A0A8T8K5S6_9EURY</name>
<dbReference type="AlphaFoldDB" id="A0A8T8K5S6"/>
<organism evidence="1 2">
    <name type="scientific">Methanobacterium alkalithermotolerans</name>
    <dbReference type="NCBI Taxonomy" id="2731220"/>
    <lineage>
        <taxon>Archaea</taxon>
        <taxon>Methanobacteriati</taxon>
        <taxon>Methanobacteriota</taxon>
        <taxon>Methanomada group</taxon>
        <taxon>Methanobacteria</taxon>
        <taxon>Methanobacteriales</taxon>
        <taxon>Methanobacteriaceae</taxon>
        <taxon>Methanobacterium</taxon>
    </lineage>
</organism>
<dbReference type="Proteomes" id="UP000681041">
    <property type="component" value="Chromosome"/>
</dbReference>
<sequence>MGILNQGYAINIQSRDLSRYLESGEVIDFFDYKINDLDYKILKNVLMYK</sequence>
<dbReference type="GeneID" id="64820215"/>
<reference evidence="1" key="1">
    <citation type="submission" date="2020-07" db="EMBL/GenBank/DDBJ databases">
        <title>Methanobacterium. sp. MethCan genome.</title>
        <authorList>
            <person name="Postec A."/>
            <person name="Quemeneur M."/>
        </authorList>
    </citation>
    <scope>NUCLEOTIDE SEQUENCE</scope>
    <source>
        <strain evidence="1">MethCAN</strain>
    </source>
</reference>
<accession>A0A8T8K5S6</accession>
<evidence type="ECO:0000313" key="2">
    <source>
        <dbReference type="Proteomes" id="UP000681041"/>
    </source>
</evidence>
<protein>
    <submittedName>
        <fullName evidence="1">Uncharacterized protein</fullName>
    </submittedName>
</protein>
<keyword evidence="2" id="KW-1185">Reference proteome</keyword>
<dbReference type="RefSeq" id="WP_211532225.1">
    <property type="nucleotide sequence ID" value="NZ_CP058560.1"/>
</dbReference>
<evidence type="ECO:0000313" key="1">
    <source>
        <dbReference type="EMBL" id="QUH23269.1"/>
    </source>
</evidence>
<gene>
    <name evidence="1" type="ORF">HYG87_05580</name>
</gene>